<evidence type="ECO:0000313" key="2">
    <source>
        <dbReference type="Proteomes" id="UP000886523"/>
    </source>
</evidence>
<reference evidence="1" key="1">
    <citation type="journal article" date="2020" name="Nat. Commun.">
        <title>Large-scale genome sequencing of mycorrhizal fungi provides insights into the early evolution of symbiotic traits.</title>
        <authorList>
            <person name="Miyauchi S."/>
            <person name="Kiss E."/>
            <person name="Kuo A."/>
            <person name="Drula E."/>
            <person name="Kohler A."/>
            <person name="Sanchez-Garcia M."/>
            <person name="Morin E."/>
            <person name="Andreopoulos B."/>
            <person name="Barry K.W."/>
            <person name="Bonito G."/>
            <person name="Buee M."/>
            <person name="Carver A."/>
            <person name="Chen C."/>
            <person name="Cichocki N."/>
            <person name="Clum A."/>
            <person name="Culley D."/>
            <person name="Crous P.W."/>
            <person name="Fauchery L."/>
            <person name="Girlanda M."/>
            <person name="Hayes R.D."/>
            <person name="Keri Z."/>
            <person name="LaButti K."/>
            <person name="Lipzen A."/>
            <person name="Lombard V."/>
            <person name="Magnuson J."/>
            <person name="Maillard F."/>
            <person name="Murat C."/>
            <person name="Nolan M."/>
            <person name="Ohm R.A."/>
            <person name="Pangilinan J."/>
            <person name="Pereira M.F."/>
            <person name="Perotto S."/>
            <person name="Peter M."/>
            <person name="Pfister S."/>
            <person name="Riley R."/>
            <person name="Sitrit Y."/>
            <person name="Stielow J.B."/>
            <person name="Szollosi G."/>
            <person name="Zifcakova L."/>
            <person name="Stursova M."/>
            <person name="Spatafora J.W."/>
            <person name="Tedersoo L."/>
            <person name="Vaario L.M."/>
            <person name="Yamada A."/>
            <person name="Yan M."/>
            <person name="Wang P."/>
            <person name="Xu J."/>
            <person name="Bruns T."/>
            <person name="Baldrian P."/>
            <person name="Vilgalys R."/>
            <person name="Dunand C."/>
            <person name="Henrissat B."/>
            <person name="Grigoriev I.V."/>
            <person name="Hibbett D."/>
            <person name="Nagy L.G."/>
            <person name="Martin F.M."/>
        </authorList>
    </citation>
    <scope>NUCLEOTIDE SEQUENCE</scope>
    <source>
        <strain evidence="1">UP504</strain>
    </source>
</reference>
<protein>
    <submittedName>
        <fullName evidence="1">Uncharacterized protein</fullName>
    </submittedName>
</protein>
<proteinExistence type="predicted"/>
<evidence type="ECO:0000313" key="1">
    <source>
        <dbReference type="EMBL" id="KAF9515152.1"/>
    </source>
</evidence>
<gene>
    <name evidence="1" type="ORF">BS47DRAFT_1361235</name>
</gene>
<organism evidence="1 2">
    <name type="scientific">Hydnum rufescens UP504</name>
    <dbReference type="NCBI Taxonomy" id="1448309"/>
    <lineage>
        <taxon>Eukaryota</taxon>
        <taxon>Fungi</taxon>
        <taxon>Dikarya</taxon>
        <taxon>Basidiomycota</taxon>
        <taxon>Agaricomycotina</taxon>
        <taxon>Agaricomycetes</taxon>
        <taxon>Cantharellales</taxon>
        <taxon>Hydnaceae</taxon>
        <taxon>Hydnum</taxon>
    </lineage>
</organism>
<dbReference type="AlphaFoldDB" id="A0A9P6DVB3"/>
<name>A0A9P6DVB3_9AGAM</name>
<comment type="caution">
    <text evidence="1">The sequence shown here is derived from an EMBL/GenBank/DDBJ whole genome shotgun (WGS) entry which is preliminary data.</text>
</comment>
<accession>A0A9P6DVB3</accession>
<sequence length="169" mass="18213">MIETPESAGNNRIMFKPYQIWSQVPIIHFPGFSGGLLAHTLNLHTVIISLASSRAQVLYPPTGMSYSLGHRSYISPTRAPMDMAPMDNMSSPIYSTPSFIADPITLGRRSLTRAQVLYLINQGTHGHGAGLVTPAGPQPGQLEGFSGVPTIRKPSDWGAGLQSWGVKLT</sequence>
<dbReference type="EMBL" id="MU128953">
    <property type="protein sequence ID" value="KAF9515152.1"/>
    <property type="molecule type" value="Genomic_DNA"/>
</dbReference>
<dbReference type="Proteomes" id="UP000886523">
    <property type="component" value="Unassembled WGS sequence"/>
</dbReference>
<keyword evidence="2" id="KW-1185">Reference proteome</keyword>